<evidence type="ECO:0000313" key="3">
    <source>
        <dbReference type="Proteomes" id="UP000031535"/>
    </source>
</evidence>
<gene>
    <name evidence="2" type="ORF">UCMB321_4565</name>
</gene>
<dbReference type="RefSeq" id="WP_040070815.1">
    <property type="nucleotide sequence ID" value="NZ_CP144470.1"/>
</dbReference>
<reference evidence="2 3" key="1">
    <citation type="submission" date="2015-01" db="EMBL/GenBank/DDBJ databases">
        <title>Complete genome of Pseudomonas batumici UCM B-321 producer of the batumin antibiotic with strong antistaphilococcal and potential anticancer activity.</title>
        <authorList>
            <person name="Klochko V.V."/>
            <person name="Zelena L.B."/>
            <person name="Elena K.A."/>
            <person name="Reva O.N."/>
        </authorList>
    </citation>
    <scope>NUCLEOTIDE SEQUENCE [LARGE SCALE GENOMIC DNA]</scope>
    <source>
        <strain evidence="2 3">UCM B-321</strain>
    </source>
</reference>
<proteinExistence type="predicted"/>
<dbReference type="PATRIC" id="fig|226910.6.peg.4557"/>
<dbReference type="Pfam" id="PF09413">
    <property type="entry name" value="DUF2007"/>
    <property type="match status" value="1"/>
</dbReference>
<accession>A0A0C2I9W4</accession>
<dbReference type="STRING" id="226910.UCMB321_4565"/>
<name>A0A0C2I9W4_9PSED</name>
<evidence type="ECO:0000259" key="1">
    <source>
        <dbReference type="Pfam" id="PF09413"/>
    </source>
</evidence>
<organism evidence="2 3">
    <name type="scientific">Pseudomonas batumici</name>
    <dbReference type="NCBI Taxonomy" id="226910"/>
    <lineage>
        <taxon>Bacteria</taxon>
        <taxon>Pseudomonadati</taxon>
        <taxon>Pseudomonadota</taxon>
        <taxon>Gammaproteobacteria</taxon>
        <taxon>Pseudomonadales</taxon>
        <taxon>Pseudomonadaceae</taxon>
        <taxon>Pseudomonas</taxon>
    </lineage>
</organism>
<evidence type="ECO:0000313" key="2">
    <source>
        <dbReference type="EMBL" id="KIH81902.1"/>
    </source>
</evidence>
<protein>
    <recommendedName>
        <fullName evidence="1">DUF2007 domain-containing protein</fullName>
    </recommendedName>
</protein>
<dbReference type="Proteomes" id="UP000031535">
    <property type="component" value="Unassembled WGS sequence"/>
</dbReference>
<dbReference type="InterPro" id="IPR018551">
    <property type="entry name" value="DUF2007"/>
</dbReference>
<dbReference type="EMBL" id="JXDG01000058">
    <property type="protein sequence ID" value="KIH81902.1"/>
    <property type="molecule type" value="Genomic_DNA"/>
</dbReference>
<comment type="caution">
    <text evidence="2">The sequence shown here is derived from an EMBL/GenBank/DDBJ whole genome shotgun (WGS) entry which is preliminary data.</text>
</comment>
<dbReference type="OrthoDB" id="6197669at2"/>
<feature type="domain" description="DUF2007" evidence="1">
    <location>
        <begin position="1"/>
        <end position="65"/>
    </location>
</feature>
<keyword evidence="3" id="KW-1185">Reference proteome</keyword>
<dbReference type="AlphaFoldDB" id="A0A0C2I9W4"/>
<sequence length="86" mass="9240">MQRIYEPENLMEGELLQGMLASEGIEAHLVGRDLLGGVGELPVFGLLALAVDNDQAHCARELIAAYNEALPMSGDEPDSFPDVLVC</sequence>